<evidence type="ECO:0000259" key="15">
    <source>
        <dbReference type="PROSITE" id="PS51099"/>
    </source>
</evidence>
<dbReference type="InterPro" id="IPR004715">
    <property type="entry name" value="PTS_IIA_fruc"/>
</dbReference>
<keyword evidence="12 13" id="KW-0472">Membrane</keyword>
<organism evidence="17 18">
    <name type="scientific">Longibaculum muris</name>
    <dbReference type="NCBI Taxonomy" id="1796628"/>
    <lineage>
        <taxon>Bacteria</taxon>
        <taxon>Bacillati</taxon>
        <taxon>Bacillota</taxon>
        <taxon>Erysipelotrichia</taxon>
        <taxon>Erysipelotrichales</taxon>
        <taxon>Coprobacillaceae</taxon>
        <taxon>Longibaculum</taxon>
    </lineage>
</organism>
<dbReference type="GO" id="GO:0005737">
    <property type="term" value="C:cytoplasm"/>
    <property type="evidence" value="ECO:0007669"/>
    <property type="project" value="UniProtKB-SubCell"/>
</dbReference>
<feature type="transmembrane region" description="Helical" evidence="13">
    <location>
        <begin position="599"/>
        <end position="619"/>
    </location>
</feature>
<keyword evidence="6" id="KW-0762">Sugar transport</keyword>
<evidence type="ECO:0000256" key="1">
    <source>
        <dbReference type="ARBA" id="ARBA00004429"/>
    </source>
</evidence>
<keyword evidence="3" id="KW-0813">Transport</keyword>
<dbReference type="InterPro" id="IPR050864">
    <property type="entry name" value="Bacterial_PTS_Sugar_Transport"/>
</dbReference>
<evidence type="ECO:0000256" key="9">
    <source>
        <dbReference type="ARBA" id="ARBA00022692"/>
    </source>
</evidence>
<gene>
    <name evidence="17" type="ORF">EDD60_1211</name>
</gene>
<dbReference type="InterPro" id="IPR003501">
    <property type="entry name" value="PTS_EIIB_2/3"/>
</dbReference>
<dbReference type="PROSITE" id="PS51104">
    <property type="entry name" value="PTS_EIIC_TYPE_2"/>
    <property type="match status" value="1"/>
</dbReference>
<keyword evidence="4" id="KW-1003">Cell membrane</keyword>
<keyword evidence="7" id="KW-0808">Transferase</keyword>
<feature type="transmembrane region" description="Helical" evidence="13">
    <location>
        <begin position="341"/>
        <end position="363"/>
    </location>
</feature>
<dbReference type="PROSITE" id="PS51094">
    <property type="entry name" value="PTS_EIIA_TYPE_2"/>
    <property type="match status" value="1"/>
</dbReference>
<dbReference type="Gene3D" id="3.40.50.2300">
    <property type="match status" value="1"/>
</dbReference>
<dbReference type="PROSITE" id="PS51099">
    <property type="entry name" value="PTS_EIIB_TYPE_2"/>
    <property type="match status" value="1"/>
</dbReference>
<evidence type="ECO:0000313" key="18">
    <source>
        <dbReference type="Proteomes" id="UP000295515"/>
    </source>
</evidence>
<keyword evidence="9 13" id="KW-0812">Transmembrane</keyword>
<dbReference type="GO" id="GO:0005886">
    <property type="term" value="C:plasma membrane"/>
    <property type="evidence" value="ECO:0007669"/>
    <property type="project" value="UniProtKB-SubCell"/>
</dbReference>
<dbReference type="Proteomes" id="UP000295515">
    <property type="component" value="Unassembled WGS sequence"/>
</dbReference>
<dbReference type="SUPFAM" id="SSF52794">
    <property type="entry name" value="PTS system IIB component-like"/>
    <property type="match status" value="1"/>
</dbReference>
<evidence type="ECO:0000256" key="2">
    <source>
        <dbReference type="ARBA" id="ARBA00004496"/>
    </source>
</evidence>
<evidence type="ECO:0000256" key="4">
    <source>
        <dbReference type="ARBA" id="ARBA00022475"/>
    </source>
</evidence>
<dbReference type="Gene3D" id="3.40.930.10">
    <property type="entry name" value="Mannitol-specific EII, Chain A"/>
    <property type="match status" value="1"/>
</dbReference>
<evidence type="ECO:0000256" key="13">
    <source>
        <dbReference type="SAM" id="Phobius"/>
    </source>
</evidence>
<keyword evidence="10" id="KW-0418">Kinase</keyword>
<dbReference type="PANTHER" id="PTHR30505:SF0">
    <property type="entry name" value="FRUCTOSE-LIKE PTS SYSTEM EIIBC COMPONENT-RELATED"/>
    <property type="match status" value="1"/>
</dbReference>
<evidence type="ECO:0000256" key="11">
    <source>
        <dbReference type="ARBA" id="ARBA00022989"/>
    </source>
</evidence>
<evidence type="ECO:0000256" key="8">
    <source>
        <dbReference type="ARBA" id="ARBA00022683"/>
    </source>
</evidence>
<feature type="domain" description="PTS EIIC type-2" evidence="16">
    <location>
        <begin position="286"/>
        <end position="624"/>
    </location>
</feature>
<comment type="caution">
    <text evidence="17">The sequence shown here is derived from an EMBL/GenBank/DDBJ whole genome shotgun (WGS) entry which is preliminary data.</text>
</comment>
<protein>
    <submittedName>
        <fullName evidence="17">PTS system fructose-specific IIC component</fullName>
    </submittedName>
</protein>
<dbReference type="InterPro" id="IPR013014">
    <property type="entry name" value="PTS_EIIC_2"/>
</dbReference>
<feature type="transmembrane region" description="Helical" evidence="13">
    <location>
        <begin position="297"/>
        <end position="314"/>
    </location>
</feature>
<dbReference type="EMBL" id="SMCQ01000021">
    <property type="protein sequence ID" value="TCV94209.1"/>
    <property type="molecule type" value="Genomic_DNA"/>
</dbReference>
<keyword evidence="18" id="KW-1185">Reference proteome</keyword>
<dbReference type="InterPro" id="IPR036095">
    <property type="entry name" value="PTS_EIIB-like_sf"/>
</dbReference>
<dbReference type="PROSITE" id="PS00372">
    <property type="entry name" value="PTS_EIIA_TYPE_2_HIS"/>
    <property type="match status" value="1"/>
</dbReference>
<dbReference type="GO" id="GO:0009401">
    <property type="term" value="P:phosphoenolpyruvate-dependent sugar phosphotransferase system"/>
    <property type="evidence" value="ECO:0007669"/>
    <property type="project" value="UniProtKB-KW"/>
</dbReference>
<accession>A0A4V2W435</accession>
<sequence>MNIRDLLKEDSIILNQHSQTKEEAIDKLIDLHYQCGHINNKEEYKKAILARESLSSTGVGNMIAIPHAQDNSVNYPSLVAMVDKEGVDFDSLDQKPAKIFFMIAVNKDGGTQHLEILAQLSQILMDKKTVEKLLNVTTPLEFIQILTADMQEEKEQENDNYYDVVAVTACPTGIAHTYMAAKALEDTAKQLGIRIKVETNGASGVKNKLTDEDIQNAKCVIVAADKKVEMKRFSKKPIIKVPVAKGIHEAKELLEKATSGEGVKETVESTKKFSKFFKNNNPLVIIYRHFMNGISQIIPLLMIYGIFTFITIFINDKFPDLLINSQVVYEGVAPGVSLSEFVRIIVSTSSIGNLFILCLLSAYIADSISDRPAFYVAFITGLTLFNMNFIESVIVGFVAGYVILLLKKLFSFLPEVIESIIPNLLLPIIGTFIMCGIYLILGFSSRYYGVAQTVPEINPILLIGGCTILGAMMSIDMGGPVNKIAYSIGIASIFYKHGEIMSAVMVAGMIPPIMIGLSMVTSSNLYQDDEVKGKWHCMIKGLCFVSEEAIPFMRKDRKGIHLPCIIASALAGGLSAYFGCSQLFPHGGIFTIFFINNPLFFVITLLSCSLIGMSLILILKGNLE</sequence>
<proteinExistence type="predicted"/>
<evidence type="ECO:0000313" key="17">
    <source>
        <dbReference type="EMBL" id="TCV94209.1"/>
    </source>
</evidence>
<dbReference type="AlphaFoldDB" id="A0A4V2W435"/>
<evidence type="ECO:0000256" key="10">
    <source>
        <dbReference type="ARBA" id="ARBA00022777"/>
    </source>
</evidence>
<feature type="transmembrane region" description="Helical" evidence="13">
    <location>
        <begin position="560"/>
        <end position="579"/>
    </location>
</feature>
<dbReference type="Pfam" id="PF02302">
    <property type="entry name" value="PTS_IIB"/>
    <property type="match status" value="1"/>
</dbReference>
<feature type="domain" description="PTS EIIB type-2" evidence="15">
    <location>
        <begin position="164"/>
        <end position="259"/>
    </location>
</feature>
<reference evidence="17 18" key="1">
    <citation type="submission" date="2019-03" db="EMBL/GenBank/DDBJ databases">
        <title>Genomic Encyclopedia of Type Strains, Phase IV (KMG-IV): sequencing the most valuable type-strain genomes for metagenomic binning, comparative biology and taxonomic classification.</title>
        <authorList>
            <person name="Goeker M."/>
        </authorList>
    </citation>
    <scope>NUCLEOTIDE SEQUENCE [LARGE SCALE GENOMIC DNA]</scope>
    <source>
        <strain evidence="17 18">DSM 29487</strain>
    </source>
</reference>
<feature type="transmembrane region" description="Helical" evidence="13">
    <location>
        <begin position="460"/>
        <end position="480"/>
    </location>
</feature>
<dbReference type="InterPro" id="IPR013011">
    <property type="entry name" value="PTS_EIIB_2"/>
</dbReference>
<feature type="domain" description="PTS EIIA type-2" evidence="14">
    <location>
        <begin position="5"/>
        <end position="149"/>
    </location>
</feature>
<feature type="transmembrane region" description="Helical" evidence="13">
    <location>
        <begin position="375"/>
        <end position="404"/>
    </location>
</feature>
<evidence type="ECO:0000259" key="16">
    <source>
        <dbReference type="PROSITE" id="PS51104"/>
    </source>
</evidence>
<name>A0A4V2W435_9FIRM</name>
<dbReference type="CDD" id="cd05569">
    <property type="entry name" value="PTS_IIB_fructose"/>
    <property type="match status" value="1"/>
</dbReference>
<dbReference type="SUPFAM" id="SSF55804">
    <property type="entry name" value="Phoshotransferase/anion transport protein"/>
    <property type="match status" value="1"/>
</dbReference>
<dbReference type="PANTHER" id="PTHR30505">
    <property type="entry name" value="FRUCTOSE-LIKE PERMEASE"/>
    <property type="match status" value="1"/>
</dbReference>
<evidence type="ECO:0000256" key="7">
    <source>
        <dbReference type="ARBA" id="ARBA00022679"/>
    </source>
</evidence>
<feature type="transmembrane region" description="Helical" evidence="13">
    <location>
        <begin position="500"/>
        <end position="520"/>
    </location>
</feature>
<dbReference type="InterPro" id="IPR016152">
    <property type="entry name" value="PTrfase/Anion_transptr"/>
</dbReference>
<keyword evidence="8" id="KW-0598">Phosphotransferase system</keyword>
<keyword evidence="11 13" id="KW-1133">Transmembrane helix</keyword>
<dbReference type="InterPro" id="IPR006327">
    <property type="entry name" value="PTS_IIC_fruc"/>
</dbReference>
<comment type="subcellular location">
    <subcellularLocation>
        <location evidence="1">Cell inner membrane</location>
        <topology evidence="1">Multi-pass membrane protein</topology>
    </subcellularLocation>
    <subcellularLocation>
        <location evidence="2">Cytoplasm</location>
    </subcellularLocation>
</comment>
<dbReference type="GO" id="GO:0022877">
    <property type="term" value="F:protein-N(PI)-phosphohistidine-fructose phosphotransferase system transporter activity"/>
    <property type="evidence" value="ECO:0007669"/>
    <property type="project" value="InterPro"/>
</dbReference>
<evidence type="ECO:0000256" key="3">
    <source>
        <dbReference type="ARBA" id="ARBA00022448"/>
    </source>
</evidence>
<dbReference type="Pfam" id="PF00359">
    <property type="entry name" value="PTS_EIIA_2"/>
    <property type="match status" value="1"/>
</dbReference>
<dbReference type="InterPro" id="IPR002178">
    <property type="entry name" value="PTS_EIIA_type-2_dom"/>
</dbReference>
<dbReference type="GO" id="GO:0016301">
    <property type="term" value="F:kinase activity"/>
    <property type="evidence" value="ECO:0007669"/>
    <property type="project" value="UniProtKB-KW"/>
</dbReference>
<dbReference type="GO" id="GO:0005351">
    <property type="term" value="F:carbohydrate:proton symporter activity"/>
    <property type="evidence" value="ECO:0007669"/>
    <property type="project" value="InterPro"/>
</dbReference>
<dbReference type="GeneID" id="98916204"/>
<dbReference type="GO" id="GO:0090563">
    <property type="term" value="F:protein-phosphocysteine-sugar phosphotransferase activity"/>
    <property type="evidence" value="ECO:0007669"/>
    <property type="project" value="TreeGrafter"/>
</dbReference>
<dbReference type="InterPro" id="IPR003353">
    <property type="entry name" value="PTS_IIB_fruc"/>
</dbReference>
<dbReference type="RefSeq" id="WP_132226463.1">
    <property type="nucleotide sequence ID" value="NZ_JANKBF010000019.1"/>
</dbReference>
<keyword evidence="5" id="KW-0597">Phosphoprotein</keyword>
<dbReference type="NCBIfam" id="TIGR00829">
    <property type="entry name" value="FRU"/>
    <property type="match status" value="1"/>
</dbReference>
<feature type="transmembrane region" description="Helical" evidence="13">
    <location>
        <begin position="424"/>
        <end position="448"/>
    </location>
</feature>
<dbReference type="FunFam" id="3.40.50.2300:FF:000014">
    <property type="entry name" value="PTS system fructose-like transporter subunit IIB"/>
    <property type="match status" value="1"/>
</dbReference>
<dbReference type="FunFam" id="3.40.930.10:FF:000009">
    <property type="entry name" value="PTS system, fructose specific IIABC component"/>
    <property type="match status" value="1"/>
</dbReference>
<evidence type="ECO:0000259" key="14">
    <source>
        <dbReference type="PROSITE" id="PS51094"/>
    </source>
</evidence>
<dbReference type="CDD" id="cd00211">
    <property type="entry name" value="PTS_IIA_fru"/>
    <property type="match status" value="1"/>
</dbReference>
<evidence type="ECO:0000256" key="12">
    <source>
        <dbReference type="ARBA" id="ARBA00023136"/>
    </source>
</evidence>
<dbReference type="NCBIfam" id="TIGR01427">
    <property type="entry name" value="PTS_IIC_fructo"/>
    <property type="match status" value="1"/>
</dbReference>
<dbReference type="NCBIfam" id="TIGR00848">
    <property type="entry name" value="fruA"/>
    <property type="match status" value="1"/>
</dbReference>
<evidence type="ECO:0000256" key="6">
    <source>
        <dbReference type="ARBA" id="ARBA00022597"/>
    </source>
</evidence>
<evidence type="ECO:0000256" key="5">
    <source>
        <dbReference type="ARBA" id="ARBA00022553"/>
    </source>
</evidence>